<evidence type="ECO:0000256" key="1">
    <source>
        <dbReference type="ARBA" id="ARBA00004323"/>
    </source>
</evidence>
<evidence type="ECO:0000256" key="4">
    <source>
        <dbReference type="ARBA" id="ARBA00022679"/>
    </source>
</evidence>
<dbReference type="OrthoDB" id="10589427at2759"/>
<evidence type="ECO:0000256" key="2">
    <source>
        <dbReference type="ARBA" id="ARBA00006003"/>
    </source>
</evidence>
<evidence type="ECO:0000313" key="13">
    <source>
        <dbReference type="Proteomes" id="UP000198341"/>
    </source>
</evidence>
<dbReference type="RefSeq" id="XP_007510921.1">
    <property type="nucleotide sequence ID" value="XM_007510859.1"/>
</dbReference>
<gene>
    <name evidence="12" type="ORF">Bathy09g00720</name>
</gene>
<dbReference type="PROSITE" id="PS51257">
    <property type="entry name" value="PROKAR_LIPOPROTEIN"/>
    <property type="match status" value="1"/>
</dbReference>
<dbReference type="InterPro" id="IPR038578">
    <property type="entry name" value="GT29-like_sf"/>
</dbReference>
<dbReference type="KEGG" id="bpg:Bathy09g00720"/>
<evidence type="ECO:0000256" key="10">
    <source>
        <dbReference type="ARBA" id="ARBA00023180"/>
    </source>
</evidence>
<keyword evidence="9" id="KW-0472">Membrane</keyword>
<evidence type="ECO:0000256" key="3">
    <source>
        <dbReference type="ARBA" id="ARBA00022676"/>
    </source>
</evidence>
<keyword evidence="13" id="KW-1185">Reference proteome</keyword>
<dbReference type="GO" id="GO:0008373">
    <property type="term" value="F:sialyltransferase activity"/>
    <property type="evidence" value="ECO:0007669"/>
    <property type="project" value="InterPro"/>
</dbReference>
<evidence type="ECO:0000256" key="7">
    <source>
        <dbReference type="ARBA" id="ARBA00022989"/>
    </source>
</evidence>
<keyword evidence="5" id="KW-0812">Transmembrane</keyword>
<dbReference type="CDD" id="cd19952">
    <property type="entry name" value="GT29"/>
    <property type="match status" value="1"/>
</dbReference>
<dbReference type="Gene3D" id="3.90.1480.20">
    <property type="entry name" value="Glycosyl transferase family 29"/>
    <property type="match status" value="1"/>
</dbReference>
<keyword evidence="6" id="KW-0735">Signal-anchor</keyword>
<evidence type="ECO:0000256" key="9">
    <source>
        <dbReference type="ARBA" id="ARBA00023136"/>
    </source>
</evidence>
<evidence type="ECO:0000313" key="12">
    <source>
        <dbReference type="EMBL" id="CCO66481.1"/>
    </source>
</evidence>
<feature type="region of interest" description="Disordered" evidence="11">
    <location>
        <begin position="42"/>
        <end position="82"/>
    </location>
</feature>
<dbReference type="InterPro" id="IPR050943">
    <property type="entry name" value="Glycosyltr_29_Sialyltrsf"/>
</dbReference>
<evidence type="ECO:0000256" key="5">
    <source>
        <dbReference type="ARBA" id="ARBA00022692"/>
    </source>
</evidence>
<accession>K8FER1</accession>
<dbReference type="PANTHER" id="PTHR11987">
    <property type="entry name" value="ALPHA-2,8-SIALYLTRANSFERASE"/>
    <property type="match status" value="1"/>
</dbReference>
<reference evidence="12 13" key="1">
    <citation type="submission" date="2011-10" db="EMBL/GenBank/DDBJ databases">
        <authorList>
            <person name="Genoscope - CEA"/>
        </authorList>
    </citation>
    <scope>NUCLEOTIDE SEQUENCE [LARGE SCALE GENOMIC DNA]</scope>
    <source>
        <strain evidence="12 13">RCC 1105</strain>
    </source>
</reference>
<organism evidence="12 13">
    <name type="scientific">Bathycoccus prasinos</name>
    <dbReference type="NCBI Taxonomy" id="41875"/>
    <lineage>
        <taxon>Eukaryota</taxon>
        <taxon>Viridiplantae</taxon>
        <taxon>Chlorophyta</taxon>
        <taxon>Mamiellophyceae</taxon>
        <taxon>Mamiellales</taxon>
        <taxon>Bathycoccaceae</taxon>
        <taxon>Bathycoccus</taxon>
    </lineage>
</organism>
<feature type="compositionally biased region" description="Basic and acidic residues" evidence="11">
    <location>
        <begin position="56"/>
        <end position="82"/>
    </location>
</feature>
<sequence length="534" mass="60094">MAPRGRASTKTPAGRARAKRLSVLLLALFACVILVAFRDRETKGRDGGSEDFSIGIHREEEDDKQQQSKEVRGHGMSRDRYKDSHITMAQKLLLQKPPKPFHPRCFDAPKPWRPLEEIEEWKRRRVSLRRKALSSGERANEVGAEGEEEHEGVNGTESRERGRRQLLTFKAAGMGGKFGPSCSPRAPLKARQACAEQRALKRCSEESKVSKKKVDQLSEVEKKLKKCLVDLKSCEATRDELRKVAIEFSGIQTLALGSPNCFVHSKGGSNKCLPLVKNEETGLLSGGCGERGGGPKAGCDMSSGWEERVPTPKEDVFKGSAYDRCAIVGNSMNLFDAENGDAIDQYDAVFRFNSEWRRMHHVMQEKGVKFEDKQKYMGTKTTFRLVNRKYTTSLLDGDGASEDISSDEEVLFWNYFSAPYLQALQKKHPKLNLHLAAADLINWELEVFSQLRKDLYSLGVGPFECYRFMSSGVHGVLMALKMCEEVDLFGFSVSMDNFAKSFNHGRPSESHSWEFETMLMRLLYFTGAINVCNS</sequence>
<evidence type="ECO:0000256" key="6">
    <source>
        <dbReference type="ARBA" id="ARBA00022968"/>
    </source>
</evidence>
<keyword evidence="7" id="KW-1133">Transmembrane helix</keyword>
<dbReference type="PANTHER" id="PTHR11987:SF36">
    <property type="entry name" value="SIA-ALPHA-2,3-GAL-BETA-1,4-GLCNAC-R:ALPHA 2,8-SIALYLTRANSFERASE"/>
    <property type="match status" value="1"/>
</dbReference>
<comment type="similarity">
    <text evidence="2">Belongs to the glycosyltransferase 29 family.</text>
</comment>
<feature type="region of interest" description="Disordered" evidence="11">
    <location>
        <begin position="132"/>
        <end position="160"/>
    </location>
</feature>
<keyword evidence="10" id="KW-0325">Glycoprotein</keyword>
<dbReference type="Pfam" id="PF00777">
    <property type="entry name" value="Glyco_transf_29"/>
    <property type="match status" value="1"/>
</dbReference>
<dbReference type="EMBL" id="FO082270">
    <property type="protein sequence ID" value="CCO66481.1"/>
    <property type="molecule type" value="Genomic_DNA"/>
</dbReference>
<keyword evidence="8" id="KW-0333">Golgi apparatus</keyword>
<name>K8FER1_9CHLO</name>
<dbReference type="eggNOG" id="KOG1225">
    <property type="taxonomic scope" value="Eukaryota"/>
</dbReference>
<proteinExistence type="inferred from homology"/>
<dbReference type="GeneID" id="19013579"/>
<evidence type="ECO:0000256" key="8">
    <source>
        <dbReference type="ARBA" id="ARBA00023034"/>
    </source>
</evidence>
<dbReference type="AlphaFoldDB" id="K8FER1"/>
<dbReference type="GO" id="GO:0000139">
    <property type="term" value="C:Golgi membrane"/>
    <property type="evidence" value="ECO:0007669"/>
    <property type="project" value="UniProtKB-SubCell"/>
</dbReference>
<protein>
    <submittedName>
        <fullName evidence="12">Uncharacterized protein</fullName>
    </submittedName>
</protein>
<keyword evidence="4" id="KW-0808">Transferase</keyword>
<keyword evidence="3" id="KW-0328">Glycosyltransferase</keyword>
<comment type="subcellular location">
    <subcellularLocation>
        <location evidence="1">Golgi apparatus membrane</location>
        <topology evidence="1">Single-pass type II membrane protein</topology>
    </subcellularLocation>
</comment>
<evidence type="ECO:0000256" key="11">
    <source>
        <dbReference type="SAM" id="MobiDB-lite"/>
    </source>
</evidence>
<dbReference type="Proteomes" id="UP000198341">
    <property type="component" value="Chromosome 9"/>
</dbReference>
<dbReference type="InterPro" id="IPR001675">
    <property type="entry name" value="Glyco_trans_29"/>
</dbReference>